<keyword evidence="1 6" id="KW-0597">Phosphoprotein</keyword>
<evidence type="ECO:0000259" key="8">
    <source>
        <dbReference type="PROSITE" id="PS50110"/>
    </source>
</evidence>
<dbReference type="InterPro" id="IPR036388">
    <property type="entry name" value="WH-like_DNA-bd_sf"/>
</dbReference>
<evidence type="ECO:0000256" key="5">
    <source>
        <dbReference type="ARBA" id="ARBA00023163"/>
    </source>
</evidence>
<keyword evidence="5" id="KW-0804">Transcription</keyword>
<evidence type="ECO:0000313" key="11">
    <source>
        <dbReference type="Proteomes" id="UP000533637"/>
    </source>
</evidence>
<dbReference type="PROSITE" id="PS50110">
    <property type="entry name" value="RESPONSE_REGULATORY"/>
    <property type="match status" value="1"/>
</dbReference>
<dbReference type="Proteomes" id="UP000533637">
    <property type="component" value="Unassembled WGS sequence"/>
</dbReference>
<proteinExistence type="predicted"/>
<dbReference type="CDD" id="cd00383">
    <property type="entry name" value="trans_reg_C"/>
    <property type="match status" value="1"/>
</dbReference>
<dbReference type="SMART" id="SM00862">
    <property type="entry name" value="Trans_reg_C"/>
    <property type="match status" value="1"/>
</dbReference>
<keyword evidence="4 7" id="KW-0238">DNA-binding</keyword>
<keyword evidence="3" id="KW-0805">Transcription regulation</keyword>
<dbReference type="PANTHER" id="PTHR48111:SF1">
    <property type="entry name" value="TWO-COMPONENT RESPONSE REGULATOR ORR33"/>
    <property type="match status" value="1"/>
</dbReference>
<dbReference type="RefSeq" id="WP_122375477.1">
    <property type="nucleotide sequence ID" value="NZ_BMPB01000015.1"/>
</dbReference>
<feature type="modified residue" description="4-aspartylphosphate" evidence="6">
    <location>
        <position position="58"/>
    </location>
</feature>
<name>A0ABR6KT73_9BACT</name>
<dbReference type="InterPro" id="IPR001789">
    <property type="entry name" value="Sig_transdc_resp-reg_receiver"/>
</dbReference>
<accession>A0ABR6KT73</accession>
<organism evidence="10 11">
    <name type="scientific">Parabacteroides faecis</name>
    <dbReference type="NCBI Taxonomy" id="1217282"/>
    <lineage>
        <taxon>Bacteria</taxon>
        <taxon>Pseudomonadati</taxon>
        <taxon>Bacteroidota</taxon>
        <taxon>Bacteroidia</taxon>
        <taxon>Bacteroidales</taxon>
        <taxon>Tannerellaceae</taxon>
        <taxon>Parabacteroides</taxon>
    </lineage>
</organism>
<dbReference type="PROSITE" id="PS51755">
    <property type="entry name" value="OMPR_PHOB"/>
    <property type="match status" value="1"/>
</dbReference>
<evidence type="ECO:0000256" key="3">
    <source>
        <dbReference type="ARBA" id="ARBA00023015"/>
    </source>
</evidence>
<evidence type="ECO:0000256" key="2">
    <source>
        <dbReference type="ARBA" id="ARBA00023012"/>
    </source>
</evidence>
<evidence type="ECO:0000313" key="10">
    <source>
        <dbReference type="EMBL" id="MBB4624604.1"/>
    </source>
</evidence>
<dbReference type="Pfam" id="PF00486">
    <property type="entry name" value="Trans_reg_C"/>
    <property type="match status" value="1"/>
</dbReference>
<dbReference type="SMART" id="SM00448">
    <property type="entry name" value="REC"/>
    <property type="match status" value="1"/>
</dbReference>
<dbReference type="InterPro" id="IPR011006">
    <property type="entry name" value="CheY-like_superfamily"/>
</dbReference>
<dbReference type="SUPFAM" id="SSF52172">
    <property type="entry name" value="CheY-like"/>
    <property type="match status" value="1"/>
</dbReference>
<feature type="DNA-binding region" description="OmpR/PhoB-type" evidence="7">
    <location>
        <begin position="130"/>
        <end position="227"/>
    </location>
</feature>
<comment type="caution">
    <text evidence="10">The sequence shown here is derived from an EMBL/GenBank/DDBJ whole genome shotgun (WGS) entry which is preliminary data.</text>
</comment>
<gene>
    <name evidence="10" type="ORF">GGQ57_004548</name>
</gene>
<sequence>MLNSDKIIKVIVFDDDILLGNMIVSILKEEKMEAVYQSSLYGAKEAVLSFEPDIIVLDVEMGEDSGIDFASEMQSRGITTPILFVSSHVRGYEVAQGIQAGGKVYIKKPFDMEELIVYIRQYACSSSGHSHLINFGRLQLNKETRDLFLENRLIKKLSKIEYQILLLLIEKQGEVVPRSRFFKEIWDDCDIYDASLNNFISKLRAFLLLDDSLTIRTLPDIGYMLFIDERNGNN</sequence>
<keyword evidence="11" id="KW-1185">Reference proteome</keyword>
<evidence type="ECO:0000256" key="4">
    <source>
        <dbReference type="ARBA" id="ARBA00023125"/>
    </source>
</evidence>
<evidence type="ECO:0000256" key="7">
    <source>
        <dbReference type="PROSITE-ProRule" id="PRU01091"/>
    </source>
</evidence>
<reference evidence="10 11" key="1">
    <citation type="submission" date="2020-08" db="EMBL/GenBank/DDBJ databases">
        <title>Genomic Encyclopedia of Type Strains, Phase IV (KMG-IV): sequencing the most valuable type-strain genomes for metagenomic binning, comparative biology and taxonomic classification.</title>
        <authorList>
            <person name="Goeker M."/>
        </authorList>
    </citation>
    <scope>NUCLEOTIDE SEQUENCE [LARGE SCALE GENOMIC DNA]</scope>
    <source>
        <strain evidence="10 11">DSM 102983</strain>
    </source>
</reference>
<keyword evidence="2" id="KW-0902">Two-component regulatory system</keyword>
<dbReference type="EMBL" id="JACHOC010000011">
    <property type="protein sequence ID" value="MBB4624604.1"/>
    <property type="molecule type" value="Genomic_DNA"/>
</dbReference>
<dbReference type="SUPFAM" id="SSF46894">
    <property type="entry name" value="C-terminal effector domain of the bipartite response regulators"/>
    <property type="match status" value="1"/>
</dbReference>
<dbReference type="CDD" id="cd00156">
    <property type="entry name" value="REC"/>
    <property type="match status" value="1"/>
</dbReference>
<dbReference type="PANTHER" id="PTHR48111">
    <property type="entry name" value="REGULATOR OF RPOS"/>
    <property type="match status" value="1"/>
</dbReference>
<dbReference type="InterPro" id="IPR039420">
    <property type="entry name" value="WalR-like"/>
</dbReference>
<dbReference type="InterPro" id="IPR001867">
    <property type="entry name" value="OmpR/PhoB-type_DNA-bd"/>
</dbReference>
<dbReference type="Pfam" id="PF00072">
    <property type="entry name" value="Response_reg"/>
    <property type="match status" value="1"/>
</dbReference>
<feature type="domain" description="Response regulatory" evidence="8">
    <location>
        <begin position="9"/>
        <end position="123"/>
    </location>
</feature>
<feature type="domain" description="OmpR/PhoB-type" evidence="9">
    <location>
        <begin position="130"/>
        <end position="227"/>
    </location>
</feature>
<evidence type="ECO:0000256" key="6">
    <source>
        <dbReference type="PROSITE-ProRule" id="PRU00169"/>
    </source>
</evidence>
<dbReference type="Gene3D" id="3.40.50.2300">
    <property type="match status" value="1"/>
</dbReference>
<evidence type="ECO:0000256" key="1">
    <source>
        <dbReference type="ARBA" id="ARBA00022553"/>
    </source>
</evidence>
<evidence type="ECO:0000259" key="9">
    <source>
        <dbReference type="PROSITE" id="PS51755"/>
    </source>
</evidence>
<protein>
    <submittedName>
        <fullName evidence="10">Two-component system KDP operon response regulator KdpE</fullName>
    </submittedName>
</protein>
<dbReference type="InterPro" id="IPR016032">
    <property type="entry name" value="Sig_transdc_resp-reg_C-effctor"/>
</dbReference>
<dbReference type="Gene3D" id="1.10.10.10">
    <property type="entry name" value="Winged helix-like DNA-binding domain superfamily/Winged helix DNA-binding domain"/>
    <property type="match status" value="1"/>
</dbReference>